<dbReference type="Proteomes" id="UP000256845">
    <property type="component" value="Unassembled WGS sequence"/>
</dbReference>
<reference evidence="1 2" key="1">
    <citation type="submission" date="2018-07" db="EMBL/GenBank/DDBJ databases">
        <title>Genomic Encyclopedia of Type Strains, Phase III (KMG-III): the genomes of soil and plant-associated and newly described type strains.</title>
        <authorList>
            <person name="Whitman W."/>
        </authorList>
    </citation>
    <scope>NUCLEOTIDE SEQUENCE [LARGE SCALE GENOMIC DNA]</scope>
    <source>
        <strain evidence="1 2">CECT 8488</strain>
    </source>
</reference>
<dbReference type="CDD" id="cd00093">
    <property type="entry name" value="HTH_XRE"/>
    <property type="match status" value="1"/>
</dbReference>
<dbReference type="AlphaFoldDB" id="A0A3D9HQ65"/>
<accession>A0A3D9HQ65</accession>
<comment type="caution">
    <text evidence="1">The sequence shown here is derived from an EMBL/GenBank/DDBJ whole genome shotgun (WGS) entry which is preliminary data.</text>
</comment>
<evidence type="ECO:0008006" key="3">
    <source>
        <dbReference type="Google" id="ProtNLM"/>
    </source>
</evidence>
<gene>
    <name evidence="1" type="ORF">DFP90_103428</name>
</gene>
<dbReference type="RefSeq" id="WP_115936484.1">
    <property type="nucleotide sequence ID" value="NZ_QRDW01000003.1"/>
</dbReference>
<dbReference type="GO" id="GO:0003677">
    <property type="term" value="F:DNA binding"/>
    <property type="evidence" value="ECO:0007669"/>
    <property type="project" value="InterPro"/>
</dbReference>
<proteinExistence type="predicted"/>
<keyword evidence="2" id="KW-1185">Reference proteome</keyword>
<dbReference type="InterPro" id="IPR001387">
    <property type="entry name" value="Cro/C1-type_HTH"/>
</dbReference>
<evidence type="ECO:0000313" key="2">
    <source>
        <dbReference type="Proteomes" id="UP000256845"/>
    </source>
</evidence>
<dbReference type="InterPro" id="IPR010982">
    <property type="entry name" value="Lambda_DNA-bd_dom_sf"/>
</dbReference>
<protein>
    <recommendedName>
        <fullName evidence="3">HTH cro/C1-type domain-containing protein</fullName>
    </recommendedName>
</protein>
<name>A0A3D9HQ65_9PROT</name>
<sequence length="161" mass="18022">MRYSRQLVEQILEAAKSRGLRANAVAARAGISKTNLSRIRRTGKYNADTLERLLSAADVTFEVKPRVIEKETLSLVVKKLNAGRPTKLTEDEFEHLLLRFYPSKAAERAFSHLVGLMEEIPLEQVNNLVREGSAALPSLQRICDYVGGRGETAEWLNDRAA</sequence>
<dbReference type="EMBL" id="QRDW01000003">
    <property type="protein sequence ID" value="RED51622.1"/>
    <property type="molecule type" value="Genomic_DNA"/>
</dbReference>
<evidence type="ECO:0000313" key="1">
    <source>
        <dbReference type="EMBL" id="RED51622.1"/>
    </source>
</evidence>
<dbReference type="Gene3D" id="1.10.260.40">
    <property type="entry name" value="lambda repressor-like DNA-binding domains"/>
    <property type="match status" value="1"/>
</dbReference>
<dbReference type="SUPFAM" id="SSF47413">
    <property type="entry name" value="lambda repressor-like DNA-binding domains"/>
    <property type="match status" value="1"/>
</dbReference>
<organism evidence="1 2">
    <name type="scientific">Aestuariispira insulae</name>
    <dbReference type="NCBI Taxonomy" id="1461337"/>
    <lineage>
        <taxon>Bacteria</taxon>
        <taxon>Pseudomonadati</taxon>
        <taxon>Pseudomonadota</taxon>
        <taxon>Alphaproteobacteria</taxon>
        <taxon>Rhodospirillales</taxon>
        <taxon>Kiloniellaceae</taxon>
        <taxon>Aestuariispira</taxon>
    </lineage>
</organism>